<keyword evidence="5" id="KW-0170">Cobalt</keyword>
<reference evidence="7 8" key="1">
    <citation type="submission" date="2024-04" db="EMBL/GenBank/DDBJ databases">
        <title>New Clade of Flavobacterium.</title>
        <authorList>
            <person name="Matos L."/>
            <person name="Proenca D.N."/>
            <person name="Fransisco R.M."/>
            <person name="Chung A.P."/>
            <person name="Maccario L."/>
            <person name="Sorensen S.J."/>
            <person name="Morais P.V."/>
        </authorList>
    </citation>
    <scope>NUCLEOTIDE SEQUENCE [LARGE SCALE GENOMIC DNA]</scope>
    <source>
        <strain evidence="7 8">FBOR7N2.3</strain>
    </source>
</reference>
<organism evidence="7 8">
    <name type="scientific">Flavobacterium magnesitis</name>
    <dbReference type="NCBI Taxonomy" id="3138077"/>
    <lineage>
        <taxon>Bacteria</taxon>
        <taxon>Pseudomonadati</taxon>
        <taxon>Bacteroidota</taxon>
        <taxon>Flavobacteriia</taxon>
        <taxon>Flavobacteriales</taxon>
        <taxon>Flavobacteriaceae</taxon>
        <taxon>Flavobacterium</taxon>
    </lineage>
</organism>
<gene>
    <name evidence="7" type="ORF">AAGV33_08515</name>
</gene>
<keyword evidence="8" id="KW-1185">Reference proteome</keyword>
<keyword evidence="4" id="KW-0862">Zinc</keyword>
<dbReference type="SUPFAM" id="SSF55031">
    <property type="entry name" value="Bacterial exopeptidase dimerisation domain"/>
    <property type="match status" value="1"/>
</dbReference>
<protein>
    <submittedName>
        <fullName evidence="7">M20 family metallo-hydrolase</fullName>
    </submittedName>
</protein>
<dbReference type="Gene3D" id="3.30.70.360">
    <property type="match status" value="1"/>
</dbReference>
<evidence type="ECO:0000256" key="5">
    <source>
        <dbReference type="ARBA" id="ARBA00023285"/>
    </source>
</evidence>
<dbReference type="CDD" id="cd05651">
    <property type="entry name" value="M20_ArgE_DapE-like"/>
    <property type="match status" value="1"/>
</dbReference>
<dbReference type="PROSITE" id="PS00758">
    <property type="entry name" value="ARGE_DAPE_CPG2_1"/>
    <property type="match status" value="1"/>
</dbReference>
<comment type="cofactor">
    <cofactor evidence="1">
        <name>Zn(2+)</name>
        <dbReference type="ChEBI" id="CHEBI:29105"/>
    </cofactor>
</comment>
<dbReference type="InterPro" id="IPR002933">
    <property type="entry name" value="Peptidase_M20"/>
</dbReference>
<dbReference type="EMBL" id="JBCFQK010000010">
    <property type="protein sequence ID" value="MFA9194448.1"/>
    <property type="molecule type" value="Genomic_DNA"/>
</dbReference>
<evidence type="ECO:0000256" key="1">
    <source>
        <dbReference type="ARBA" id="ARBA00001947"/>
    </source>
</evidence>
<evidence type="ECO:0000256" key="3">
    <source>
        <dbReference type="ARBA" id="ARBA00022801"/>
    </source>
</evidence>
<dbReference type="SUPFAM" id="SSF53187">
    <property type="entry name" value="Zn-dependent exopeptidases"/>
    <property type="match status" value="1"/>
</dbReference>
<dbReference type="Pfam" id="PF01546">
    <property type="entry name" value="Peptidase_M20"/>
    <property type="match status" value="1"/>
</dbReference>
<keyword evidence="2" id="KW-0479">Metal-binding</keyword>
<dbReference type="PANTHER" id="PTHR43808">
    <property type="entry name" value="ACETYLORNITHINE DEACETYLASE"/>
    <property type="match status" value="1"/>
</dbReference>
<name>A0ABV4TKR7_9FLAO</name>
<proteinExistence type="predicted"/>
<evidence type="ECO:0000259" key="6">
    <source>
        <dbReference type="Pfam" id="PF07687"/>
    </source>
</evidence>
<keyword evidence="3" id="KW-0378">Hydrolase</keyword>
<evidence type="ECO:0000313" key="8">
    <source>
        <dbReference type="Proteomes" id="UP001574170"/>
    </source>
</evidence>
<sequence length="357" mass="39620">MKNIETLTQEAINLLKSLIETPSFSSEEQQTALLIENWFNQNEIPFKRENNNVWAFNKHFDKNKPTLLLNSHHDTVRPNQAYTNDPFKAIVEDGKLFGLGSNDAGGCLVSLMASFTYFYANENLPYNIVMVASAEEESSGKNGLNSVLKHLPELECAIVGEPTLMQLAIAEKGLLVLDVKVKGTASHAAHQNEDNSIYNVIPVVEWFKNYKFEKISTALGPVKMTVTQITAGKQHNVVPSECNLVVDIRVNDCYTNQEILDTIKESVNAEVTPRSMHLKASSIPETHGLVQAGIALGRTTYGSPTLSDQSVLSCKSLKLGPGDSLRSHSADEFIYLNEIEEGIQLYIKILTDFFKNI</sequence>
<dbReference type="PANTHER" id="PTHR43808:SF31">
    <property type="entry name" value="N-ACETYL-L-CITRULLINE DEACETYLASE"/>
    <property type="match status" value="1"/>
</dbReference>
<dbReference type="InterPro" id="IPR001261">
    <property type="entry name" value="ArgE/DapE_CS"/>
</dbReference>
<evidence type="ECO:0000256" key="2">
    <source>
        <dbReference type="ARBA" id="ARBA00022723"/>
    </source>
</evidence>
<dbReference type="RefSeq" id="WP_373391549.1">
    <property type="nucleotide sequence ID" value="NZ_JBCFQJ010000012.1"/>
</dbReference>
<dbReference type="Gene3D" id="3.40.630.10">
    <property type="entry name" value="Zn peptidases"/>
    <property type="match status" value="1"/>
</dbReference>
<evidence type="ECO:0000313" key="7">
    <source>
        <dbReference type="EMBL" id="MFA9194448.1"/>
    </source>
</evidence>
<dbReference type="InterPro" id="IPR050072">
    <property type="entry name" value="Peptidase_M20A"/>
</dbReference>
<dbReference type="Pfam" id="PF07687">
    <property type="entry name" value="M20_dimer"/>
    <property type="match status" value="1"/>
</dbReference>
<feature type="domain" description="Peptidase M20 dimerisation" evidence="6">
    <location>
        <begin position="169"/>
        <end position="270"/>
    </location>
</feature>
<dbReference type="Proteomes" id="UP001574170">
    <property type="component" value="Unassembled WGS sequence"/>
</dbReference>
<accession>A0ABV4TKR7</accession>
<dbReference type="InterPro" id="IPR036264">
    <property type="entry name" value="Bact_exopeptidase_dim_dom"/>
</dbReference>
<comment type="caution">
    <text evidence="7">The sequence shown here is derived from an EMBL/GenBank/DDBJ whole genome shotgun (WGS) entry which is preliminary data.</text>
</comment>
<dbReference type="InterPro" id="IPR011650">
    <property type="entry name" value="Peptidase_M20_dimer"/>
</dbReference>
<evidence type="ECO:0000256" key="4">
    <source>
        <dbReference type="ARBA" id="ARBA00022833"/>
    </source>
</evidence>